<protein>
    <submittedName>
        <fullName evidence="2">Uncharacterized protein</fullName>
    </submittedName>
</protein>
<gene>
    <name evidence="2" type="ORF">CTEN210_17876</name>
</gene>
<dbReference type="EMBL" id="BLLK01000074">
    <property type="protein sequence ID" value="GFH61400.1"/>
    <property type="molecule type" value="Genomic_DNA"/>
</dbReference>
<accession>A0AAD3HF64</accession>
<feature type="transmembrane region" description="Helical" evidence="1">
    <location>
        <begin position="6"/>
        <end position="26"/>
    </location>
</feature>
<keyword evidence="1" id="KW-0812">Transmembrane</keyword>
<reference evidence="2 3" key="1">
    <citation type="journal article" date="2021" name="Sci. Rep.">
        <title>The genome of the diatom Chaetoceros tenuissimus carries an ancient integrated fragment of an extant virus.</title>
        <authorList>
            <person name="Hongo Y."/>
            <person name="Kimura K."/>
            <person name="Takaki Y."/>
            <person name="Yoshida Y."/>
            <person name="Baba S."/>
            <person name="Kobayashi G."/>
            <person name="Nagasaki K."/>
            <person name="Hano T."/>
            <person name="Tomaru Y."/>
        </authorList>
    </citation>
    <scope>NUCLEOTIDE SEQUENCE [LARGE SCALE GENOMIC DNA]</scope>
    <source>
        <strain evidence="2 3">NIES-3715</strain>
    </source>
</reference>
<proteinExistence type="predicted"/>
<keyword evidence="1" id="KW-1133">Transmembrane helix</keyword>
<dbReference type="AlphaFoldDB" id="A0AAD3HF64"/>
<comment type="caution">
    <text evidence="2">The sequence shown here is derived from an EMBL/GenBank/DDBJ whole genome shotgun (WGS) entry which is preliminary data.</text>
</comment>
<evidence type="ECO:0000313" key="3">
    <source>
        <dbReference type="Proteomes" id="UP001054902"/>
    </source>
</evidence>
<keyword evidence="1" id="KW-0472">Membrane</keyword>
<name>A0AAD3HF64_9STRA</name>
<sequence length="169" mass="18870">MIPNELVVWWFSVFYPLGGLFNILIYTRPKVQALRKIIDISRFMGFIVVVVAGGETPNVMDYISADHQQDDDNHSISPSRNSALERVCKALGYDFGDDFDIDAEVQRVMRGDYGEDRNAIQNARISNENSSVFVESNAKIYNSGKESGKDGLSSCLSITNETFQDDNAA</sequence>
<evidence type="ECO:0000313" key="2">
    <source>
        <dbReference type="EMBL" id="GFH61400.1"/>
    </source>
</evidence>
<keyword evidence="3" id="KW-1185">Reference proteome</keyword>
<organism evidence="2 3">
    <name type="scientific">Chaetoceros tenuissimus</name>
    <dbReference type="NCBI Taxonomy" id="426638"/>
    <lineage>
        <taxon>Eukaryota</taxon>
        <taxon>Sar</taxon>
        <taxon>Stramenopiles</taxon>
        <taxon>Ochrophyta</taxon>
        <taxon>Bacillariophyta</taxon>
        <taxon>Coscinodiscophyceae</taxon>
        <taxon>Chaetocerotophycidae</taxon>
        <taxon>Chaetocerotales</taxon>
        <taxon>Chaetocerotaceae</taxon>
        <taxon>Chaetoceros</taxon>
    </lineage>
</organism>
<evidence type="ECO:0000256" key="1">
    <source>
        <dbReference type="SAM" id="Phobius"/>
    </source>
</evidence>
<dbReference type="Proteomes" id="UP001054902">
    <property type="component" value="Unassembled WGS sequence"/>
</dbReference>